<keyword evidence="2" id="KW-1185">Reference proteome</keyword>
<organism evidence="1 2">
    <name type="scientific">Catharanthus roseus</name>
    <name type="common">Madagascar periwinkle</name>
    <name type="synonym">Vinca rosea</name>
    <dbReference type="NCBI Taxonomy" id="4058"/>
    <lineage>
        <taxon>Eukaryota</taxon>
        <taxon>Viridiplantae</taxon>
        <taxon>Streptophyta</taxon>
        <taxon>Embryophyta</taxon>
        <taxon>Tracheophyta</taxon>
        <taxon>Spermatophyta</taxon>
        <taxon>Magnoliopsida</taxon>
        <taxon>eudicotyledons</taxon>
        <taxon>Gunneridae</taxon>
        <taxon>Pentapetalae</taxon>
        <taxon>asterids</taxon>
        <taxon>lamiids</taxon>
        <taxon>Gentianales</taxon>
        <taxon>Apocynaceae</taxon>
        <taxon>Rauvolfioideae</taxon>
        <taxon>Vinceae</taxon>
        <taxon>Catharanthinae</taxon>
        <taxon>Catharanthus</taxon>
    </lineage>
</organism>
<protein>
    <submittedName>
        <fullName evidence="1">Uncharacterized protein</fullName>
    </submittedName>
</protein>
<comment type="caution">
    <text evidence="1">The sequence shown here is derived from an EMBL/GenBank/DDBJ whole genome shotgun (WGS) entry which is preliminary data.</text>
</comment>
<evidence type="ECO:0000313" key="2">
    <source>
        <dbReference type="Proteomes" id="UP001060085"/>
    </source>
</evidence>
<accession>A0ACC0AIQ0</accession>
<proteinExistence type="predicted"/>
<name>A0ACC0AIQ0_CATRO</name>
<sequence length="395" mass="44253">MKNKTQTLFAFLMLLNIFCWNGSADDDLSPMEENEQESLYLAIQDFVGKDWNGSDLYPDPCGWTPIQGVSCDFFNGFWHVTDLNIGQVYENSLNCSTSAEFGHHLFELKYLRKLSFTNCFLLSSDHQKPVKIPVSGWEKLADNLVHLEFRSNPGLTGKIPTTIGSLTNLESLVLVGNALTGELPPEIGNFHELKRLVLAGNRFTGQIPASLGGLNQLLIFDASRNYLSRELPRSFDGLTSLLKLDLSYNLLVGRLPKEIGELRSVTLLDLSYNNFSGGDLMEIEWKNLQNLQVLVLSNSALGGNLPNSIAEMKKLRFLGLNSNRFTGIIPQEIENLPSISAIYLDGNNFTGKLEFSELFYEKIGSHFRASNNVHLCCPLQFLFSRHFPVGVKQCE</sequence>
<reference evidence="2" key="1">
    <citation type="journal article" date="2023" name="Nat. Plants">
        <title>Single-cell RNA sequencing provides a high-resolution roadmap for understanding the multicellular compartmentation of specialized metabolism.</title>
        <authorList>
            <person name="Sun S."/>
            <person name="Shen X."/>
            <person name="Li Y."/>
            <person name="Li Y."/>
            <person name="Wang S."/>
            <person name="Li R."/>
            <person name="Zhang H."/>
            <person name="Shen G."/>
            <person name="Guo B."/>
            <person name="Wei J."/>
            <person name="Xu J."/>
            <person name="St-Pierre B."/>
            <person name="Chen S."/>
            <person name="Sun C."/>
        </authorList>
    </citation>
    <scope>NUCLEOTIDE SEQUENCE [LARGE SCALE GENOMIC DNA]</scope>
</reference>
<evidence type="ECO:0000313" key="1">
    <source>
        <dbReference type="EMBL" id="KAI5660140.1"/>
    </source>
</evidence>
<dbReference type="Proteomes" id="UP001060085">
    <property type="component" value="Linkage Group LG06"/>
</dbReference>
<dbReference type="EMBL" id="CM044706">
    <property type="protein sequence ID" value="KAI5660140.1"/>
    <property type="molecule type" value="Genomic_DNA"/>
</dbReference>
<gene>
    <name evidence="1" type="ORF">M9H77_28933</name>
</gene>